<feature type="signal peptide" evidence="2">
    <location>
        <begin position="1"/>
        <end position="20"/>
    </location>
</feature>
<dbReference type="AlphaFoldDB" id="A0A484BIZ1"/>
<dbReference type="KEGG" id="dnv:108654328"/>
<feature type="region of interest" description="Disordered" evidence="1">
    <location>
        <begin position="193"/>
        <end position="212"/>
    </location>
</feature>
<evidence type="ECO:0000313" key="4">
    <source>
        <dbReference type="Proteomes" id="UP000295192"/>
    </source>
</evidence>
<gene>
    <name evidence="3" type="ORF">AWZ03_005909</name>
</gene>
<feature type="compositionally biased region" description="Basic and acidic residues" evidence="1">
    <location>
        <begin position="88"/>
        <end position="104"/>
    </location>
</feature>
<dbReference type="OMA" id="NWQSPLV"/>
<protein>
    <submittedName>
        <fullName evidence="3">Uncharacterized protein</fullName>
    </submittedName>
</protein>
<feature type="region of interest" description="Disordered" evidence="1">
    <location>
        <begin position="88"/>
        <end position="112"/>
    </location>
</feature>
<sequence length="263" mass="29866">MNTFSLILMISLMSVPLTLQAAIKDDPKSVVNSKNDNVKALDYKNSVQEIVKDLIGTWTSPLVYLKNRGYLRGPQIGFDMLMSNDMNDSKDDKKNVERVSRSSADDEDTPNDLGHLFRTLFSTSDDGNVSDQIKSKMGVPWDMNALKTTVRNEVSRFYEKFYDKHSKQTVNKDSEIDTEIDREVAHLYPSLVDGEKEQESINEKEKEKEKKAISSVKTVLKQPKLSNGLAKILTARVKPLVQQQQQQQQQELLKEQKAPNPST</sequence>
<accession>A0A484BIZ1</accession>
<reference evidence="3 4" key="1">
    <citation type="journal article" date="2019" name="J. Hered.">
        <title>An Improved Genome Assembly for Drosophila navojoa, the Basal Species in the mojavensis Cluster.</title>
        <authorList>
            <person name="Vanderlinde T."/>
            <person name="Dupim E.G."/>
            <person name="Nazario-Yepiz N.O."/>
            <person name="Carvalho A.B."/>
        </authorList>
    </citation>
    <scope>NUCLEOTIDE SEQUENCE [LARGE SCALE GENOMIC DNA]</scope>
    <source>
        <strain evidence="3">Navoj_Jal97</strain>
        <tissue evidence="3">Whole organism</tissue>
    </source>
</reference>
<proteinExistence type="predicted"/>
<keyword evidence="4" id="KW-1185">Reference proteome</keyword>
<evidence type="ECO:0000256" key="2">
    <source>
        <dbReference type="SAM" id="SignalP"/>
    </source>
</evidence>
<dbReference type="EMBL" id="LSRL02000040">
    <property type="protein sequence ID" value="TDG47765.1"/>
    <property type="molecule type" value="Genomic_DNA"/>
</dbReference>
<feature type="region of interest" description="Disordered" evidence="1">
    <location>
        <begin position="244"/>
        <end position="263"/>
    </location>
</feature>
<comment type="caution">
    <text evidence="3">The sequence shown here is derived from an EMBL/GenBank/DDBJ whole genome shotgun (WGS) entry which is preliminary data.</text>
</comment>
<name>A0A484BIZ1_DRONA</name>
<evidence type="ECO:0000256" key="1">
    <source>
        <dbReference type="SAM" id="MobiDB-lite"/>
    </source>
</evidence>
<dbReference type="OrthoDB" id="8068593at2759"/>
<organism evidence="3 4">
    <name type="scientific">Drosophila navojoa</name>
    <name type="common">Fruit fly</name>
    <dbReference type="NCBI Taxonomy" id="7232"/>
    <lineage>
        <taxon>Eukaryota</taxon>
        <taxon>Metazoa</taxon>
        <taxon>Ecdysozoa</taxon>
        <taxon>Arthropoda</taxon>
        <taxon>Hexapoda</taxon>
        <taxon>Insecta</taxon>
        <taxon>Pterygota</taxon>
        <taxon>Neoptera</taxon>
        <taxon>Endopterygota</taxon>
        <taxon>Diptera</taxon>
        <taxon>Brachycera</taxon>
        <taxon>Muscomorpha</taxon>
        <taxon>Ephydroidea</taxon>
        <taxon>Drosophilidae</taxon>
        <taxon>Drosophila</taxon>
    </lineage>
</organism>
<evidence type="ECO:0000313" key="3">
    <source>
        <dbReference type="EMBL" id="TDG47765.1"/>
    </source>
</evidence>
<keyword evidence="2" id="KW-0732">Signal</keyword>
<dbReference type="Proteomes" id="UP000295192">
    <property type="component" value="Unassembled WGS sequence"/>
</dbReference>
<feature type="chain" id="PRO_5019735725" evidence="2">
    <location>
        <begin position="21"/>
        <end position="263"/>
    </location>
</feature>